<feature type="compositionally biased region" description="Low complexity" evidence="1">
    <location>
        <begin position="278"/>
        <end position="310"/>
    </location>
</feature>
<protein>
    <recommendedName>
        <fullName evidence="5">Ig-like domain (Group 2)</fullName>
    </recommendedName>
</protein>
<dbReference type="AlphaFoldDB" id="A0A1M6A053"/>
<dbReference type="OrthoDB" id="384490at2"/>
<accession>A0A1M6A053</accession>
<feature type="compositionally biased region" description="Polar residues" evidence="1">
    <location>
        <begin position="311"/>
        <end position="321"/>
    </location>
</feature>
<feature type="compositionally biased region" description="Basic and acidic residues" evidence="1">
    <location>
        <begin position="264"/>
        <end position="277"/>
    </location>
</feature>
<feature type="chain" id="PRO_5038726909" description="Ig-like domain (Group 2)" evidence="2">
    <location>
        <begin position="32"/>
        <end position="406"/>
    </location>
</feature>
<dbReference type="RefSeq" id="WP_072910804.1">
    <property type="nucleotide sequence ID" value="NZ_FQYQ01000001.1"/>
</dbReference>
<feature type="region of interest" description="Disordered" evidence="1">
    <location>
        <begin position="255"/>
        <end position="332"/>
    </location>
</feature>
<evidence type="ECO:0000313" key="4">
    <source>
        <dbReference type="Proteomes" id="UP000184185"/>
    </source>
</evidence>
<dbReference type="EMBL" id="FQYQ01000001">
    <property type="protein sequence ID" value="SHI29523.1"/>
    <property type="molecule type" value="Genomic_DNA"/>
</dbReference>
<evidence type="ECO:0000313" key="3">
    <source>
        <dbReference type="EMBL" id="SHI29523.1"/>
    </source>
</evidence>
<feature type="signal peptide" evidence="2">
    <location>
        <begin position="1"/>
        <end position="31"/>
    </location>
</feature>
<keyword evidence="2" id="KW-0732">Signal</keyword>
<name>A0A1M6A053_PSEXY</name>
<proteinExistence type="predicted"/>
<reference evidence="3 4" key="1">
    <citation type="submission" date="2016-11" db="EMBL/GenBank/DDBJ databases">
        <authorList>
            <person name="Jaros S."/>
            <person name="Januszkiewicz K."/>
            <person name="Wedrychowicz H."/>
        </authorList>
    </citation>
    <scope>NUCLEOTIDE SEQUENCE [LARGE SCALE GENOMIC DNA]</scope>
    <source>
        <strain evidence="3 4">DSM 14809</strain>
    </source>
</reference>
<gene>
    <name evidence="3" type="ORF">SAMN02745725_00014</name>
</gene>
<dbReference type="Proteomes" id="UP000184185">
    <property type="component" value="Unassembled WGS sequence"/>
</dbReference>
<sequence length="406" mass="45112">MKKIYQNLKFIMALWMAVVMLASFIASPITAEAAKKKSSGNATYAVGDDIAFGHLDGTILSWTILTYDDTTKMALVTTRRPLNSKSVTAYRAAIAQMFKQNGTTAGYVRWSENYWRGWLNQTFYKECFNDAERAMIQKTTLSEQDAKNSIMNYYHDTSMDALYVNGQPKNSLNMAIYNSQTTTSDYVFFLSSDEYTTHKDTMKNETLLQFPLRTNSYDDPTFGLFGNDTDKLIYRMYYYAGDSIRPAMNVKLGEVEEDTSDSSTSDKDKSSKSKTDTTTKSSTTSSAKTTSTSTASASTATTTETKTTSSRKYANNGTNVGDISLPEDSDYSMKPGDVAQVAIDMEYLNSTDKQYNCTYTTSDASVLTIDSNGQIIAVKKGSANVTVRMKKSNGKIYTMSCRIDVT</sequence>
<dbReference type="STRING" id="185007.SAMN02910350_00423"/>
<dbReference type="Gene3D" id="2.60.40.1080">
    <property type="match status" value="1"/>
</dbReference>
<keyword evidence="4" id="KW-1185">Reference proteome</keyword>
<dbReference type="SUPFAM" id="SSF49373">
    <property type="entry name" value="Invasin/intimin cell-adhesion fragments"/>
    <property type="match status" value="1"/>
</dbReference>
<evidence type="ECO:0008006" key="5">
    <source>
        <dbReference type="Google" id="ProtNLM"/>
    </source>
</evidence>
<evidence type="ECO:0000256" key="1">
    <source>
        <dbReference type="SAM" id="MobiDB-lite"/>
    </source>
</evidence>
<evidence type="ECO:0000256" key="2">
    <source>
        <dbReference type="SAM" id="SignalP"/>
    </source>
</evidence>
<dbReference type="InterPro" id="IPR008964">
    <property type="entry name" value="Invasin/intimin_cell_adhesion"/>
</dbReference>
<organism evidence="3 4">
    <name type="scientific">Pseudobutyrivibrio xylanivorans DSM 14809</name>
    <dbReference type="NCBI Taxonomy" id="1123012"/>
    <lineage>
        <taxon>Bacteria</taxon>
        <taxon>Bacillati</taxon>
        <taxon>Bacillota</taxon>
        <taxon>Clostridia</taxon>
        <taxon>Lachnospirales</taxon>
        <taxon>Lachnospiraceae</taxon>
        <taxon>Pseudobutyrivibrio</taxon>
    </lineage>
</organism>